<dbReference type="Proteomes" id="UP000271573">
    <property type="component" value="Chromosome"/>
</dbReference>
<name>A0A3G9J485_9ACTN</name>
<dbReference type="AlphaFoldDB" id="A0A3G9J485"/>
<accession>A0A3G9J485</accession>
<dbReference type="GO" id="GO:0016491">
    <property type="term" value="F:oxidoreductase activity"/>
    <property type="evidence" value="ECO:0007669"/>
    <property type="project" value="UniProtKB-KW"/>
</dbReference>
<feature type="compositionally biased region" description="Basic and acidic residues" evidence="3">
    <location>
        <begin position="420"/>
        <end position="435"/>
    </location>
</feature>
<dbReference type="InterPro" id="IPR001155">
    <property type="entry name" value="OxRdtase_FMN_N"/>
</dbReference>
<dbReference type="InterPro" id="IPR013785">
    <property type="entry name" value="Aldolase_TIM"/>
</dbReference>
<dbReference type="GO" id="GO:0010181">
    <property type="term" value="F:FMN binding"/>
    <property type="evidence" value="ECO:0007669"/>
    <property type="project" value="InterPro"/>
</dbReference>
<keyword evidence="6" id="KW-1185">Reference proteome</keyword>
<dbReference type="OrthoDB" id="3169239at2"/>
<evidence type="ECO:0000259" key="4">
    <source>
        <dbReference type="Pfam" id="PF00724"/>
    </source>
</evidence>
<evidence type="ECO:0000313" key="6">
    <source>
        <dbReference type="Proteomes" id="UP000271573"/>
    </source>
</evidence>
<dbReference type="PANTHER" id="PTHR43656:SF2">
    <property type="entry name" value="BINDING OXIDOREDUCTASE, PUTATIVE (AFU_ORTHOLOGUE AFUA_2G08260)-RELATED"/>
    <property type="match status" value="1"/>
</dbReference>
<evidence type="ECO:0000256" key="3">
    <source>
        <dbReference type="SAM" id="MobiDB-lite"/>
    </source>
</evidence>
<protein>
    <submittedName>
        <fullName evidence="5">NADH:flavin oxidoreductase</fullName>
    </submittedName>
</protein>
<dbReference type="PANTHER" id="PTHR43656">
    <property type="entry name" value="BINDING OXIDOREDUCTASE, PUTATIVE (AFU_ORTHOLOGUE AFUA_2G08260)-RELATED"/>
    <property type="match status" value="1"/>
</dbReference>
<organism evidence="5 6">
    <name type="scientific">Nocardioides baekrokdamisoli</name>
    <dbReference type="NCBI Taxonomy" id="1804624"/>
    <lineage>
        <taxon>Bacteria</taxon>
        <taxon>Bacillati</taxon>
        <taxon>Actinomycetota</taxon>
        <taxon>Actinomycetes</taxon>
        <taxon>Propionibacteriales</taxon>
        <taxon>Nocardioidaceae</taxon>
        <taxon>Nocardioides</taxon>
    </lineage>
</organism>
<keyword evidence="1" id="KW-0285">Flavoprotein</keyword>
<dbReference type="Gene3D" id="3.20.20.70">
    <property type="entry name" value="Aldolase class I"/>
    <property type="match status" value="1"/>
</dbReference>
<keyword evidence="2" id="KW-0560">Oxidoreductase</keyword>
<reference evidence="5 6" key="1">
    <citation type="submission" date="2018-11" db="EMBL/GenBank/DDBJ databases">
        <title>Complete genome sequence of Nocardioides baekrokdamisoli strain KCTC 39748.</title>
        <authorList>
            <person name="Kang S.W."/>
            <person name="Lee K.C."/>
            <person name="Kim K.K."/>
            <person name="Kim J.S."/>
            <person name="Kim D.S."/>
            <person name="Ko S.H."/>
            <person name="Yang S.H."/>
            <person name="Shin Y.K."/>
            <person name="Lee J.S."/>
        </authorList>
    </citation>
    <scope>NUCLEOTIDE SEQUENCE [LARGE SCALE GENOMIC DNA]</scope>
    <source>
        <strain evidence="5 6">KCTC 39748</strain>
    </source>
</reference>
<dbReference type="KEGG" id="nbe:Back2_27350"/>
<evidence type="ECO:0000256" key="1">
    <source>
        <dbReference type="ARBA" id="ARBA00022630"/>
    </source>
</evidence>
<evidence type="ECO:0000256" key="2">
    <source>
        <dbReference type="ARBA" id="ARBA00023002"/>
    </source>
</evidence>
<dbReference type="CDD" id="cd02803">
    <property type="entry name" value="OYE_like_FMN_family"/>
    <property type="match status" value="1"/>
</dbReference>
<proteinExistence type="predicted"/>
<evidence type="ECO:0000313" key="5">
    <source>
        <dbReference type="EMBL" id="BBH18448.1"/>
    </source>
</evidence>
<dbReference type="InterPro" id="IPR051799">
    <property type="entry name" value="NADH_flavin_oxidoreductase"/>
</dbReference>
<dbReference type="RefSeq" id="WP_125569750.1">
    <property type="nucleotide sequence ID" value="NZ_AP019307.1"/>
</dbReference>
<feature type="domain" description="NADH:flavin oxidoreductase/NADH oxidase N-terminal" evidence="4">
    <location>
        <begin position="7"/>
        <end position="243"/>
    </location>
</feature>
<sequence>MTAPSAFAPAQLGPVTLRNRIIKSATFEGRTPDGLVTDELIDYHLAPSRGGVGLTTVAYLAIAPEGRTHGEQIVVGSWSAPGLARLTDAIHETGAKISGQLGHAGPVANGRSNRHRAISASSMPSPLSMQMIRGATESDITRITYDYVRAARILVDAGFDVLEVHLAHSYLLSAFLAPGLNRRRDRWGGSLENRARFARQVVRAVRDEVGDEVAVIAKLGMSDGSPAGVSVPESIEVAQWLQQDGGLDAIELSAGSSLLNPMYLFRGDVPLKEFAAQMPGPVRLGLKTPMGRTFFRAYEFREAFLRENALKFRAAVSMPLVQLGGINDRATIDQSMADGFEFVAMARALLREPDLVSRLAADETGHGLCIHCNQCMPTIYTGTRCTQLPLLPKPDIRQPETTGVRPSAARARALAPNEGVPREARPTRRPSGRDG</sequence>
<gene>
    <name evidence="5" type="ORF">Back2_27350</name>
</gene>
<dbReference type="EMBL" id="AP019307">
    <property type="protein sequence ID" value="BBH18448.1"/>
    <property type="molecule type" value="Genomic_DNA"/>
</dbReference>
<dbReference type="Pfam" id="PF00724">
    <property type="entry name" value="Oxidored_FMN"/>
    <property type="match status" value="1"/>
</dbReference>
<dbReference type="SUPFAM" id="SSF51395">
    <property type="entry name" value="FMN-linked oxidoreductases"/>
    <property type="match status" value="1"/>
</dbReference>
<feature type="region of interest" description="Disordered" evidence="3">
    <location>
        <begin position="392"/>
        <end position="435"/>
    </location>
</feature>